<feature type="compositionally biased region" description="Polar residues" evidence="1">
    <location>
        <begin position="919"/>
        <end position="931"/>
    </location>
</feature>
<feature type="transmembrane region" description="Helical" evidence="2">
    <location>
        <begin position="290"/>
        <end position="313"/>
    </location>
</feature>
<feature type="compositionally biased region" description="Polar residues" evidence="1">
    <location>
        <begin position="861"/>
        <end position="879"/>
    </location>
</feature>
<dbReference type="EMBL" id="JAAAIP010000365">
    <property type="protein sequence ID" value="KAG0318548.1"/>
    <property type="molecule type" value="Genomic_DNA"/>
</dbReference>
<dbReference type="InterPro" id="IPR036305">
    <property type="entry name" value="RGS_sf"/>
</dbReference>
<feature type="compositionally biased region" description="Polar residues" evidence="1">
    <location>
        <begin position="719"/>
        <end position="731"/>
    </location>
</feature>
<evidence type="ECO:0000256" key="2">
    <source>
        <dbReference type="SAM" id="Phobius"/>
    </source>
</evidence>
<feature type="region of interest" description="Disordered" evidence="1">
    <location>
        <begin position="892"/>
        <end position="1059"/>
    </location>
</feature>
<feature type="compositionally biased region" description="Low complexity" evidence="1">
    <location>
        <begin position="899"/>
        <end position="917"/>
    </location>
</feature>
<feature type="region of interest" description="Disordered" evidence="1">
    <location>
        <begin position="569"/>
        <end position="589"/>
    </location>
</feature>
<accession>A0A9P6REP1</accession>
<feature type="compositionally biased region" description="Polar residues" evidence="1">
    <location>
        <begin position="1233"/>
        <end position="1248"/>
    </location>
</feature>
<feature type="region of interest" description="Disordered" evidence="1">
    <location>
        <begin position="644"/>
        <end position="791"/>
    </location>
</feature>
<feature type="compositionally biased region" description="Polar residues" evidence="1">
    <location>
        <begin position="693"/>
        <end position="704"/>
    </location>
</feature>
<dbReference type="InterPro" id="IPR044926">
    <property type="entry name" value="RGS_subdomain_2"/>
</dbReference>
<reference evidence="3" key="1">
    <citation type="journal article" date="2020" name="Fungal Divers.">
        <title>Resolving the Mortierellaceae phylogeny through synthesis of multi-gene phylogenetics and phylogenomics.</title>
        <authorList>
            <person name="Vandepol N."/>
            <person name="Liber J."/>
            <person name="Desiro A."/>
            <person name="Na H."/>
            <person name="Kennedy M."/>
            <person name="Barry K."/>
            <person name="Grigoriev I.V."/>
            <person name="Miller A.N."/>
            <person name="O'Donnell K."/>
            <person name="Stajich J.E."/>
            <person name="Bonito G."/>
        </authorList>
    </citation>
    <scope>NUCLEOTIDE SEQUENCE</scope>
    <source>
        <strain evidence="3">REB-010B</strain>
    </source>
</reference>
<feature type="region of interest" description="Disordered" evidence="1">
    <location>
        <begin position="1219"/>
        <end position="1258"/>
    </location>
</feature>
<sequence length="1318" mass="144165">MGSICLVSTVVTFILAKTENDLKQRGRYLVLWNGLSATGVVTVYLMLNAFVGNFPCFILLWTAYLCIVPWLLTYLARGWRLVYIYNQQVDFGNINVQRNSVIDLHDPAGMLALPDRDAGAGATMASDKREDLGRLQTDQIPRAIDVTGSTSATPVTSPPVALTTPLQPSRAELFRDGSSMSASAIPTFLRAPKTYLNSVAPLGIYPFTHGGNVVEGDGTHSMVFEAPQNEEKQRWSRYLPFNKATDSRLTVFLLGCMVFPFLLCLGMQFIKPSPVQINPTSYKCGEGPVFYPVYAIILGFLAIGCPLLTWKLWWIKDGFGIRNELLVTMMIGIPGFILYFISPYYLKRLDTGHWNHVNWLTLTIFLGHVNSVVLPLIQFFRRQRPKKRGGSSARSSNGNPFTSIFRWDSPKTELDVSAFEIGSDLSSNRYYSRSSSQVMSIGQQSEVDPYDPSLYDGDLSPESHISDQFSIRDGKDNPSVPANLSTVTGQRLRGIKGFWSRYGKDAEGNIISLARMDPRAFAYAIQDAEMLSELVKFSVTVFSAENTKFLQEYDGLRKQVREYYRLAGYGHTSNRNPKHARTTSDGGQSVLLSPSLAEAQGPQSTVRSQRNMASLFSNLSPTVLSKHSAHGSAAGSDWYSNDGSAAGSIKESHSDIVDSNPGTGTATQPSAPTPIRPAGKHRQDSKESLWKMSLQSPLRHSNPTPGHDAQSDGGPRSRSAPSPLTSQQTQSERQHHDHQHKASLGGRTFRSEGVTDDSESSSFSWYGRGNTGSTTSYQDVTPNESDSYQDTASNGIRVHSQYFSSEFDPVAEYGGNDVRDVTILDPLSGEELSARHLRSIGGTATSIGAPNLTGVNPGYTGDTSENQPSGSSSGGRATLQQRQLARLGQPLGISVAGGSTPSPFHSPSSSVSATFTPRLPSQPQVYSSNTIRPIAPSFTRSTSGKSILTAEEHRQQFQSATVPAGSGLPLEQQHVSWPSSSASAQQPQQQQQQHELQVVQPLTESVPRSPSHAPSSVPRSRRDMGHSDNSTTRPSRPNPPSSPLPYAHNGGGGGASANRQALHRRTPVPRALLPAYWEICHTFILPNATLELNLNQVVAHEIRRLFMLSNCYLEMYAPVVREVQELVYANVWPRFVYSLQQRQPQGFSEKVRKSWKSIFGRGDNSVDVHAEATAAGELGGASSSGAGVNDAYAYGQDHSSGQVAEEIYMMPSNGLGIRGKWSRESGKRRSQVQEEGSTSRDYLNQPQGANWRESQDTSPSLLSYIHGQYGDAPAGILGDHSHGNEKNGGEEMEMDVGRYGVMQDLDLSAFKRIPVDPK</sequence>
<evidence type="ECO:0000256" key="1">
    <source>
        <dbReference type="SAM" id="MobiDB-lite"/>
    </source>
</evidence>
<feature type="region of interest" description="Disordered" evidence="1">
    <location>
        <begin position="1273"/>
        <end position="1293"/>
    </location>
</feature>
<comment type="caution">
    <text evidence="3">The sequence shown here is derived from an EMBL/GenBank/DDBJ whole genome shotgun (WGS) entry which is preliminary data.</text>
</comment>
<keyword evidence="2" id="KW-0472">Membrane</keyword>
<organism evidence="3 4">
    <name type="scientific">Dissophora globulifera</name>
    <dbReference type="NCBI Taxonomy" id="979702"/>
    <lineage>
        <taxon>Eukaryota</taxon>
        <taxon>Fungi</taxon>
        <taxon>Fungi incertae sedis</taxon>
        <taxon>Mucoromycota</taxon>
        <taxon>Mortierellomycotina</taxon>
        <taxon>Mortierellomycetes</taxon>
        <taxon>Mortierellales</taxon>
        <taxon>Mortierellaceae</taxon>
        <taxon>Dissophora</taxon>
    </lineage>
</organism>
<feature type="compositionally biased region" description="Low complexity" evidence="1">
    <location>
        <begin position="972"/>
        <end position="1002"/>
    </location>
</feature>
<feature type="compositionally biased region" description="Polar residues" evidence="1">
    <location>
        <begin position="660"/>
        <end position="670"/>
    </location>
</feature>
<feature type="region of interest" description="Disordered" evidence="1">
    <location>
        <begin position="843"/>
        <end position="879"/>
    </location>
</feature>
<proteinExistence type="predicted"/>
<keyword evidence="2" id="KW-1133">Transmembrane helix</keyword>
<dbReference type="Proteomes" id="UP000738325">
    <property type="component" value="Unassembled WGS sequence"/>
</dbReference>
<dbReference type="OrthoDB" id="196547at2759"/>
<name>A0A9P6REP1_9FUNG</name>
<dbReference type="Gene3D" id="1.10.167.10">
    <property type="entry name" value="Regulator of G-protein Signalling 4, domain 2"/>
    <property type="match status" value="1"/>
</dbReference>
<feature type="transmembrane region" description="Helical" evidence="2">
    <location>
        <begin position="29"/>
        <end position="51"/>
    </location>
</feature>
<dbReference type="SUPFAM" id="SSF48097">
    <property type="entry name" value="Regulator of G-protein signaling, RGS"/>
    <property type="match status" value="1"/>
</dbReference>
<evidence type="ECO:0000313" key="4">
    <source>
        <dbReference type="Proteomes" id="UP000738325"/>
    </source>
</evidence>
<feature type="transmembrane region" description="Helical" evidence="2">
    <location>
        <begin position="325"/>
        <end position="346"/>
    </location>
</feature>
<protein>
    <recommendedName>
        <fullName evidence="5">RGS domain-containing protein</fullName>
    </recommendedName>
</protein>
<feature type="transmembrane region" description="Helical" evidence="2">
    <location>
        <begin position="249"/>
        <end position="270"/>
    </location>
</feature>
<feature type="compositionally biased region" description="Basic and acidic residues" evidence="1">
    <location>
        <begin position="1279"/>
        <end position="1289"/>
    </location>
</feature>
<keyword evidence="4" id="KW-1185">Reference proteome</keyword>
<evidence type="ECO:0008006" key="5">
    <source>
        <dbReference type="Google" id="ProtNLM"/>
    </source>
</evidence>
<feature type="compositionally biased region" description="Polar residues" evidence="1">
    <location>
        <begin position="1006"/>
        <end position="1018"/>
    </location>
</feature>
<keyword evidence="2" id="KW-0812">Transmembrane</keyword>
<feature type="transmembrane region" description="Helical" evidence="2">
    <location>
        <begin position="57"/>
        <end position="76"/>
    </location>
</feature>
<evidence type="ECO:0000313" key="3">
    <source>
        <dbReference type="EMBL" id="KAG0318548.1"/>
    </source>
</evidence>
<gene>
    <name evidence="3" type="ORF">BGZ99_005604</name>
</gene>
<feature type="compositionally biased region" description="Polar residues" evidence="1">
    <location>
        <begin position="771"/>
        <end position="791"/>
    </location>
</feature>
<dbReference type="CDD" id="cd00637">
    <property type="entry name" value="7tm_classA_rhodopsin-like"/>
    <property type="match status" value="1"/>
</dbReference>